<dbReference type="CDD" id="cd08071">
    <property type="entry name" value="MPN_DUF2466"/>
    <property type="match status" value="1"/>
</dbReference>
<evidence type="ECO:0000256" key="4">
    <source>
        <dbReference type="ARBA" id="ARBA00022833"/>
    </source>
</evidence>
<evidence type="ECO:0000313" key="8">
    <source>
        <dbReference type="EMBL" id="MCF1713904.1"/>
    </source>
</evidence>
<protein>
    <submittedName>
        <fullName evidence="8">DNA repair protein RadC</fullName>
    </submittedName>
</protein>
<keyword evidence="2" id="KW-0479">Metal-binding</keyword>
<dbReference type="PANTHER" id="PTHR30471:SF3">
    <property type="entry name" value="UPF0758 PROTEIN YEES-RELATED"/>
    <property type="match status" value="1"/>
</dbReference>
<dbReference type="Pfam" id="PF04002">
    <property type="entry name" value="RadC"/>
    <property type="match status" value="1"/>
</dbReference>
<dbReference type="RefSeq" id="WP_234864431.1">
    <property type="nucleotide sequence ID" value="NZ_JAKEVY010000001.1"/>
</dbReference>
<dbReference type="EMBL" id="JAKEVY010000001">
    <property type="protein sequence ID" value="MCF1713904.1"/>
    <property type="molecule type" value="Genomic_DNA"/>
</dbReference>
<dbReference type="PROSITE" id="PS50249">
    <property type="entry name" value="MPN"/>
    <property type="match status" value="1"/>
</dbReference>
<evidence type="ECO:0000259" key="7">
    <source>
        <dbReference type="PROSITE" id="PS50249"/>
    </source>
</evidence>
<dbReference type="Proteomes" id="UP001200145">
    <property type="component" value="Unassembled WGS sequence"/>
</dbReference>
<dbReference type="InterPro" id="IPR025657">
    <property type="entry name" value="RadC_JAB"/>
</dbReference>
<dbReference type="PANTHER" id="PTHR30471">
    <property type="entry name" value="DNA REPAIR PROTEIN RADC"/>
    <property type="match status" value="1"/>
</dbReference>
<keyword evidence="3" id="KW-0378">Hydrolase</keyword>
<evidence type="ECO:0000256" key="1">
    <source>
        <dbReference type="ARBA" id="ARBA00022670"/>
    </source>
</evidence>
<dbReference type="InterPro" id="IPR020891">
    <property type="entry name" value="UPF0758_CS"/>
</dbReference>
<dbReference type="PROSITE" id="PS01302">
    <property type="entry name" value="UPF0758"/>
    <property type="match status" value="1"/>
</dbReference>
<reference evidence="8 9" key="1">
    <citation type="submission" date="2022-01" db="EMBL/GenBank/DDBJ databases">
        <title>Flavihumibacter sp. nov., isolated from sediment of a river.</title>
        <authorList>
            <person name="Liu H."/>
        </authorList>
    </citation>
    <scope>NUCLEOTIDE SEQUENCE [LARGE SCALE GENOMIC DNA]</scope>
    <source>
        <strain evidence="8 9">RY-1</strain>
    </source>
</reference>
<accession>A0ABS9BGD4</accession>
<proteinExistence type="inferred from homology"/>
<evidence type="ECO:0000256" key="3">
    <source>
        <dbReference type="ARBA" id="ARBA00022801"/>
    </source>
</evidence>
<keyword evidence="5" id="KW-0482">Metalloprotease</keyword>
<keyword evidence="1" id="KW-0645">Protease</keyword>
<evidence type="ECO:0000256" key="6">
    <source>
        <dbReference type="RuleBase" id="RU003797"/>
    </source>
</evidence>
<evidence type="ECO:0000256" key="5">
    <source>
        <dbReference type="ARBA" id="ARBA00023049"/>
    </source>
</evidence>
<keyword evidence="4" id="KW-0862">Zinc</keyword>
<gene>
    <name evidence="8" type="primary">radC</name>
    <name evidence="8" type="ORF">L0U88_04575</name>
</gene>
<dbReference type="NCBIfam" id="NF000642">
    <property type="entry name" value="PRK00024.1"/>
    <property type="match status" value="1"/>
</dbReference>
<dbReference type="InterPro" id="IPR037518">
    <property type="entry name" value="MPN"/>
</dbReference>
<organism evidence="8 9">
    <name type="scientific">Flavihumibacter fluminis</name>
    <dbReference type="NCBI Taxonomy" id="2909236"/>
    <lineage>
        <taxon>Bacteria</taxon>
        <taxon>Pseudomonadati</taxon>
        <taxon>Bacteroidota</taxon>
        <taxon>Chitinophagia</taxon>
        <taxon>Chitinophagales</taxon>
        <taxon>Chitinophagaceae</taxon>
        <taxon>Flavihumibacter</taxon>
    </lineage>
</organism>
<comment type="similarity">
    <text evidence="6">Belongs to the UPF0758 family.</text>
</comment>
<comment type="caution">
    <text evidence="8">The sequence shown here is derived from an EMBL/GenBank/DDBJ whole genome shotgun (WGS) entry which is preliminary data.</text>
</comment>
<dbReference type="InterPro" id="IPR001405">
    <property type="entry name" value="UPF0758"/>
</dbReference>
<name>A0ABS9BGD4_9BACT</name>
<evidence type="ECO:0000256" key="2">
    <source>
        <dbReference type="ARBA" id="ARBA00022723"/>
    </source>
</evidence>
<dbReference type="Gene3D" id="3.40.140.10">
    <property type="entry name" value="Cytidine Deaminase, domain 2"/>
    <property type="match status" value="1"/>
</dbReference>
<dbReference type="NCBIfam" id="TIGR00608">
    <property type="entry name" value="radc"/>
    <property type="match status" value="1"/>
</dbReference>
<keyword evidence="9" id="KW-1185">Reference proteome</keyword>
<evidence type="ECO:0000313" key="9">
    <source>
        <dbReference type="Proteomes" id="UP001200145"/>
    </source>
</evidence>
<dbReference type="Pfam" id="PF20582">
    <property type="entry name" value="UPF0758_N"/>
    <property type="match status" value="1"/>
</dbReference>
<sequence>MQAQNHSIKSWAKDDRPREKLLSKSPMQLSDAELIALLLNHGNKEKTALDMARELLQLGQNNLFELGKLSVFELMKVKGIGKAKAVTIAAAMELAKRRQLSQAVELKAITGSRDVAAFLQQQFGDYRHEVFIVLFLNRANKIKHKEIISSGGLTGTVADPRIIMRKAIEQDAVALILCHNHPSGNLHPSKADEELTRKIREAALLLDIRVLDHLIVSQDGYFSFADEGLI</sequence>
<feature type="domain" description="MPN" evidence="7">
    <location>
        <begin position="108"/>
        <end position="230"/>
    </location>
</feature>
<dbReference type="InterPro" id="IPR046778">
    <property type="entry name" value="UPF0758_N"/>
</dbReference>